<reference evidence="1 2" key="1">
    <citation type="journal article" date="2021" name="Nat. Plants">
        <title>The Taxus genome provides insights into paclitaxel biosynthesis.</title>
        <authorList>
            <person name="Xiong X."/>
            <person name="Gou J."/>
            <person name="Liao Q."/>
            <person name="Li Y."/>
            <person name="Zhou Q."/>
            <person name="Bi G."/>
            <person name="Li C."/>
            <person name="Du R."/>
            <person name="Wang X."/>
            <person name="Sun T."/>
            <person name="Guo L."/>
            <person name="Liang H."/>
            <person name="Lu P."/>
            <person name="Wu Y."/>
            <person name="Zhang Z."/>
            <person name="Ro D.K."/>
            <person name="Shang Y."/>
            <person name="Huang S."/>
            <person name="Yan J."/>
        </authorList>
    </citation>
    <scope>NUCLEOTIDE SEQUENCE [LARGE SCALE GENOMIC DNA]</scope>
    <source>
        <strain evidence="1">Ta-2019</strain>
    </source>
</reference>
<comment type="caution">
    <text evidence="1">The sequence shown here is derived from an EMBL/GenBank/DDBJ whole genome shotgun (WGS) entry which is preliminary data.</text>
</comment>
<evidence type="ECO:0000313" key="2">
    <source>
        <dbReference type="Proteomes" id="UP000824469"/>
    </source>
</evidence>
<protein>
    <submittedName>
        <fullName evidence="1">Uncharacterized protein</fullName>
    </submittedName>
</protein>
<evidence type="ECO:0000313" key="1">
    <source>
        <dbReference type="EMBL" id="KAH9313761.1"/>
    </source>
</evidence>
<gene>
    <name evidence="1" type="ORF">KI387_022388</name>
</gene>
<feature type="non-terminal residue" evidence="1">
    <location>
        <position position="1"/>
    </location>
</feature>
<proteinExistence type="predicted"/>
<sequence>IVDENVVAEGNLDVLVKINELPEEVLIVEQLVLDGGLIEKGKQLEFVVSFRMEIVKLMLKRMQLLEHRILSLLGNRVSFTEEEVVGDVSSCRRAIPNKVLASLEGLLLMIQKRIDEAVKTFTLNSINKLMTLQSDIKEFGPSLKEVEVNVDILSKGLLQFRTEKE</sequence>
<dbReference type="AlphaFoldDB" id="A0AA38L6Z1"/>
<organism evidence="1 2">
    <name type="scientific">Taxus chinensis</name>
    <name type="common">Chinese yew</name>
    <name type="synonym">Taxus wallichiana var. chinensis</name>
    <dbReference type="NCBI Taxonomy" id="29808"/>
    <lineage>
        <taxon>Eukaryota</taxon>
        <taxon>Viridiplantae</taxon>
        <taxon>Streptophyta</taxon>
        <taxon>Embryophyta</taxon>
        <taxon>Tracheophyta</taxon>
        <taxon>Spermatophyta</taxon>
        <taxon>Pinopsida</taxon>
        <taxon>Pinidae</taxon>
        <taxon>Conifers II</taxon>
        <taxon>Cupressales</taxon>
        <taxon>Taxaceae</taxon>
        <taxon>Taxus</taxon>
    </lineage>
</organism>
<dbReference type="Proteomes" id="UP000824469">
    <property type="component" value="Unassembled WGS sequence"/>
</dbReference>
<feature type="non-terminal residue" evidence="1">
    <location>
        <position position="165"/>
    </location>
</feature>
<dbReference type="EMBL" id="JAHRHJ020000005">
    <property type="protein sequence ID" value="KAH9313761.1"/>
    <property type="molecule type" value="Genomic_DNA"/>
</dbReference>
<keyword evidence="2" id="KW-1185">Reference proteome</keyword>
<name>A0AA38L6Z1_TAXCH</name>
<accession>A0AA38L6Z1</accession>